<reference evidence="5 6" key="1">
    <citation type="journal article" date="2015" name="Genome Announc.">
        <title>Expanding the biotechnology potential of lactobacilli through comparative genomics of 213 strains and associated genera.</title>
        <authorList>
            <person name="Sun Z."/>
            <person name="Harris H.M."/>
            <person name="McCann A."/>
            <person name="Guo C."/>
            <person name="Argimon S."/>
            <person name="Zhang W."/>
            <person name="Yang X."/>
            <person name="Jeffery I.B."/>
            <person name="Cooney J.C."/>
            <person name="Kagawa T.F."/>
            <person name="Liu W."/>
            <person name="Song Y."/>
            <person name="Salvetti E."/>
            <person name="Wrobel A."/>
            <person name="Rasinkangas P."/>
            <person name="Parkhill J."/>
            <person name="Rea M.C."/>
            <person name="O'Sullivan O."/>
            <person name="Ritari J."/>
            <person name="Douillard F.P."/>
            <person name="Paul Ross R."/>
            <person name="Yang R."/>
            <person name="Briner A.E."/>
            <person name="Felis G.E."/>
            <person name="de Vos W.M."/>
            <person name="Barrangou R."/>
            <person name="Klaenhammer T.R."/>
            <person name="Caufield P.W."/>
            <person name="Cui Y."/>
            <person name="Zhang H."/>
            <person name="O'Toole P.W."/>
        </authorList>
    </citation>
    <scope>NUCLEOTIDE SEQUENCE [LARGE SCALE GENOMIC DNA]</scope>
    <source>
        <strain evidence="5 6">DSM 16982</strain>
    </source>
</reference>
<evidence type="ECO:0000259" key="4">
    <source>
        <dbReference type="Pfam" id="PF00294"/>
    </source>
</evidence>
<proteinExistence type="inferred from homology"/>
<sequence>MNILAFGEVMLRLTVEDKMMLEQNDHLTMSTVGTGVNLLSSLAHFGYDTSLLTVLPDNPIGKKAAADIRKLGIADKNIIYRGKSLGSFFVELGQGARPQRVTYQDRLSSAFCQMNADDYDFERALVGVDIVHICGIALSLNRQTRTAALKLAQVAHERHKTVCFDFNYRMSLNEDNNHETMKKRYQKILPFVDIAFGSQRDLTDLLDYQVEDETKLYQQFCHDYQINFFAGSQRSFQDGKKYFAGFLFHHDKIYRSAAKELTILDRIGSGDAFASGVLAGLIEKWDFEDILEFAIANSILAQAAMNDAPIFSKADVFNYVDSEGRNDLIR</sequence>
<keyword evidence="6" id="KW-1185">Reference proteome</keyword>
<evidence type="ECO:0000313" key="6">
    <source>
        <dbReference type="Proteomes" id="UP000051302"/>
    </source>
</evidence>
<dbReference type="GO" id="GO:0016301">
    <property type="term" value="F:kinase activity"/>
    <property type="evidence" value="ECO:0007669"/>
    <property type="project" value="UniProtKB-KW"/>
</dbReference>
<comment type="similarity">
    <text evidence="1">Belongs to the carbohydrate kinase PfkB family.</text>
</comment>
<dbReference type="STRING" id="1423774.FD31_GL000480"/>
<feature type="domain" description="Carbohydrate kinase PfkB" evidence="4">
    <location>
        <begin position="3"/>
        <end position="296"/>
    </location>
</feature>
<dbReference type="PATRIC" id="fig|1423774.3.peg.492"/>
<accession>A0A0R1WG47</accession>
<evidence type="ECO:0000256" key="3">
    <source>
        <dbReference type="ARBA" id="ARBA00022777"/>
    </source>
</evidence>
<name>A0A0R1WG47_9LACO</name>
<dbReference type="PANTHER" id="PTHR43320">
    <property type="entry name" value="SUGAR KINASE"/>
    <property type="match status" value="1"/>
</dbReference>
<dbReference type="CDD" id="cd01166">
    <property type="entry name" value="KdgK"/>
    <property type="match status" value="1"/>
</dbReference>
<dbReference type="Gene3D" id="3.40.1190.20">
    <property type="match status" value="1"/>
</dbReference>
<dbReference type="InterPro" id="IPR029056">
    <property type="entry name" value="Ribokinase-like"/>
</dbReference>
<dbReference type="PANTHER" id="PTHR43320:SF2">
    <property type="entry name" value="2-DEHYDRO-3-DEOXYGLUCONOKINASE_2-DEHYDRO-3-DEOXYGALACTONOKINASE"/>
    <property type="match status" value="1"/>
</dbReference>
<comment type="caution">
    <text evidence="5">The sequence shown here is derived from an EMBL/GenBank/DDBJ whole genome shotgun (WGS) entry which is preliminary data.</text>
</comment>
<dbReference type="Pfam" id="PF00294">
    <property type="entry name" value="PfkB"/>
    <property type="match status" value="1"/>
</dbReference>
<dbReference type="RefSeq" id="WP_057892059.1">
    <property type="nucleotide sequence ID" value="NZ_AZFV01000013.1"/>
</dbReference>
<evidence type="ECO:0000256" key="1">
    <source>
        <dbReference type="ARBA" id="ARBA00010688"/>
    </source>
</evidence>
<evidence type="ECO:0000256" key="2">
    <source>
        <dbReference type="ARBA" id="ARBA00022679"/>
    </source>
</evidence>
<organism evidence="5 6">
    <name type="scientific">Companilactobacillus nantensis DSM 16982</name>
    <dbReference type="NCBI Taxonomy" id="1423774"/>
    <lineage>
        <taxon>Bacteria</taxon>
        <taxon>Bacillati</taxon>
        <taxon>Bacillota</taxon>
        <taxon>Bacilli</taxon>
        <taxon>Lactobacillales</taxon>
        <taxon>Lactobacillaceae</taxon>
        <taxon>Companilactobacillus</taxon>
    </lineage>
</organism>
<dbReference type="EMBL" id="AZFV01000013">
    <property type="protein sequence ID" value="KRM16807.1"/>
    <property type="molecule type" value="Genomic_DNA"/>
</dbReference>
<dbReference type="AlphaFoldDB" id="A0A0R1WG47"/>
<keyword evidence="3 5" id="KW-0418">Kinase</keyword>
<gene>
    <name evidence="5" type="ORF">FD31_GL000480</name>
</gene>
<dbReference type="InterPro" id="IPR052700">
    <property type="entry name" value="Carb_kinase_PfkB-like"/>
</dbReference>
<dbReference type="Proteomes" id="UP000051302">
    <property type="component" value="Unassembled WGS sequence"/>
</dbReference>
<evidence type="ECO:0000313" key="5">
    <source>
        <dbReference type="EMBL" id="KRM16807.1"/>
    </source>
</evidence>
<dbReference type="InterPro" id="IPR011611">
    <property type="entry name" value="PfkB_dom"/>
</dbReference>
<keyword evidence="2" id="KW-0808">Transferase</keyword>
<protein>
    <submittedName>
        <fullName evidence="5">2-keto-3-deoxygluconate kinase</fullName>
    </submittedName>
</protein>
<dbReference type="SUPFAM" id="SSF53613">
    <property type="entry name" value="Ribokinase-like"/>
    <property type="match status" value="1"/>
</dbReference>